<keyword evidence="2" id="KW-1185">Reference proteome</keyword>
<dbReference type="Proteomes" id="UP000548787">
    <property type="component" value="Unassembled WGS sequence"/>
</dbReference>
<proteinExistence type="predicted"/>
<gene>
    <name evidence="1" type="ORF">HPK16_04220</name>
</gene>
<evidence type="ECO:0000313" key="1">
    <source>
        <dbReference type="EMBL" id="MBA3925542.1"/>
    </source>
</evidence>
<dbReference type="AlphaFoldDB" id="A0A7W1T527"/>
<evidence type="ECO:0000313" key="2">
    <source>
        <dbReference type="Proteomes" id="UP000548787"/>
    </source>
</evidence>
<reference evidence="1 2" key="1">
    <citation type="submission" date="2020-08" db="EMBL/GenBank/DDBJ databases">
        <title>Listeria ohnekaius sp. nov. and Listeria portnoyii sp. nov. isolated from non-agricultural and natural environments.</title>
        <authorList>
            <person name="Weller D."/>
            <person name="Belias A.M."/>
            <person name="Liao J."/>
            <person name="Guo S."/>
            <person name="Orsi R.H."/>
            <person name="Wiedmann M."/>
        </authorList>
    </citation>
    <scope>NUCLEOTIDE SEQUENCE [LARGE SCALE GENOMIC DNA]</scope>
    <source>
        <strain evidence="1 2">FSL W9-0585</strain>
    </source>
</reference>
<organism evidence="1 2">
    <name type="scientific">Listeria rustica</name>
    <dbReference type="NCBI Taxonomy" id="2713503"/>
    <lineage>
        <taxon>Bacteria</taxon>
        <taxon>Bacillati</taxon>
        <taxon>Bacillota</taxon>
        <taxon>Bacilli</taxon>
        <taxon>Bacillales</taxon>
        <taxon>Listeriaceae</taxon>
        <taxon>Listeria</taxon>
    </lineage>
</organism>
<comment type="caution">
    <text evidence="1">The sequence shown here is derived from an EMBL/GenBank/DDBJ whole genome shotgun (WGS) entry which is preliminary data.</text>
</comment>
<dbReference type="EMBL" id="JABJVM010000003">
    <property type="protein sequence ID" value="MBA3925542.1"/>
    <property type="molecule type" value="Genomic_DNA"/>
</dbReference>
<name>A0A7W1T527_9LIST</name>
<protein>
    <submittedName>
        <fullName evidence="1">Uncharacterized protein</fullName>
    </submittedName>
</protein>
<accession>A0A7W1T527</accession>
<dbReference type="RefSeq" id="WP_181675765.1">
    <property type="nucleotide sequence ID" value="NZ_JABJVM010000003.1"/>
</dbReference>
<sequence>MSRFSMIDVNGLLEDWAKREVGLQNFTVEHILAALSLPEDDYESLFLFLRNKVGSELELKKMLLCPDGHKNQVVDLDTDVSDIYTECVRCDAEDYEQFWVFVFSFNSDYQQDARQHATKDEKKKMTRYLPQMGIGVVNVW</sequence>